<dbReference type="AlphaFoldDB" id="A0A4P6V0C2"/>
<dbReference type="GeneID" id="90767561"/>
<feature type="transmembrane region" description="Helical" evidence="1">
    <location>
        <begin position="32"/>
        <end position="53"/>
    </location>
</feature>
<keyword evidence="1" id="KW-0472">Membrane</keyword>
<dbReference type="KEGG" id="rpod:E0E05_09660"/>
<keyword evidence="1" id="KW-1133">Transmembrane helix</keyword>
<sequence length="307" mass="34416">MTIDKDTFDLIVETAAHKTDQKVQARERRWRALFSVLVAGLALLGYTNIANLFENNRNALAQQTERLVEERVRAEVGPVVDAAVSDSFEQAKGDIDNQIKILRFNILSRKLDQEESFSNIERDAFISFMDELVGIDGIETNPDFLASAEMGIDALFQANLADSLNRLSARHGDKLVNSTGIAITFRSHFRNRILGDAVISPEIDEGYALWFGRAAMDDREVIMNRFTELAYIYRTEGFGAQTDGIYQDLINSHEAEKDLLEAQIDFLAGMDGFAGPEMKRISETVRNIVAHYDFSVAFPDCEVCASL</sequence>
<keyword evidence="1" id="KW-0812">Transmembrane</keyword>
<protein>
    <submittedName>
        <fullName evidence="2">Uncharacterized protein</fullName>
    </submittedName>
</protein>
<accession>A0A4P6V0C2</accession>
<evidence type="ECO:0000256" key="1">
    <source>
        <dbReference type="SAM" id="Phobius"/>
    </source>
</evidence>
<organism evidence="2 3">
    <name type="scientific">Roseitalea porphyridii</name>
    <dbReference type="NCBI Taxonomy" id="1852022"/>
    <lineage>
        <taxon>Bacteria</taxon>
        <taxon>Pseudomonadati</taxon>
        <taxon>Pseudomonadota</taxon>
        <taxon>Alphaproteobacteria</taxon>
        <taxon>Hyphomicrobiales</taxon>
        <taxon>Ahrensiaceae</taxon>
        <taxon>Roseitalea</taxon>
    </lineage>
</organism>
<evidence type="ECO:0000313" key="3">
    <source>
        <dbReference type="Proteomes" id="UP000293719"/>
    </source>
</evidence>
<evidence type="ECO:0000313" key="2">
    <source>
        <dbReference type="EMBL" id="QBK30837.1"/>
    </source>
</evidence>
<proteinExistence type="predicted"/>
<reference evidence="2 3" key="1">
    <citation type="journal article" date="2017" name="Int. J. Syst. Evol. Microbiol.">
        <title>Roseitalea porphyridii gen. nov., sp. nov., isolated from a red alga, and reclassification of Hoeflea suaedae Chung et al. 2013 as Pseudohoeflea suaedae gen. nov., comb. nov.</title>
        <authorList>
            <person name="Hyeon J.W."/>
            <person name="Jeong S.E."/>
            <person name="Baek K."/>
            <person name="Jeon C.O."/>
        </authorList>
    </citation>
    <scope>NUCLEOTIDE SEQUENCE [LARGE SCALE GENOMIC DNA]</scope>
    <source>
        <strain evidence="2 3">MA7-20</strain>
    </source>
</reference>
<gene>
    <name evidence="2" type="ORF">E0E05_09660</name>
</gene>
<dbReference type="Proteomes" id="UP000293719">
    <property type="component" value="Chromosome"/>
</dbReference>
<dbReference type="EMBL" id="CP036532">
    <property type="protein sequence ID" value="QBK30837.1"/>
    <property type="molecule type" value="Genomic_DNA"/>
</dbReference>
<dbReference type="RefSeq" id="WP_131616521.1">
    <property type="nucleotide sequence ID" value="NZ_CP036532.1"/>
</dbReference>
<name>A0A4P6V0C2_9HYPH</name>
<keyword evidence="3" id="KW-1185">Reference proteome</keyword>